<dbReference type="Gene3D" id="1.10.510.10">
    <property type="entry name" value="Transferase(Phosphotransferase) domain 1"/>
    <property type="match status" value="1"/>
</dbReference>
<evidence type="ECO:0000256" key="7">
    <source>
        <dbReference type="ARBA" id="ARBA00023134"/>
    </source>
</evidence>
<dbReference type="Proteomes" id="UP000792457">
    <property type="component" value="Unassembled WGS sequence"/>
</dbReference>
<keyword evidence="10" id="KW-0325">Glycoprotein</keyword>
<dbReference type="SMART" id="SM00044">
    <property type="entry name" value="CYCc"/>
    <property type="match status" value="1"/>
</dbReference>
<keyword evidence="12" id="KW-0141">cGMP biosynthesis</keyword>
<keyword evidence="5" id="KW-0547">Nucleotide-binding</keyword>
<proteinExistence type="inferred from homology"/>
<evidence type="ECO:0000256" key="14">
    <source>
        <dbReference type="SAM" id="MobiDB-lite"/>
    </source>
</evidence>
<reference evidence="16" key="1">
    <citation type="submission" date="2013-04" db="EMBL/GenBank/DDBJ databases">
        <authorList>
            <person name="Qu J."/>
            <person name="Murali S.C."/>
            <person name="Bandaranaike D."/>
            <person name="Bellair M."/>
            <person name="Blankenburg K."/>
            <person name="Chao H."/>
            <person name="Dinh H."/>
            <person name="Doddapaneni H."/>
            <person name="Downs B."/>
            <person name="Dugan-Rocha S."/>
            <person name="Elkadiri S."/>
            <person name="Gnanaolivu R.D."/>
            <person name="Hernandez B."/>
            <person name="Javaid M."/>
            <person name="Jayaseelan J.C."/>
            <person name="Lee S."/>
            <person name="Li M."/>
            <person name="Ming W."/>
            <person name="Munidasa M."/>
            <person name="Muniz J."/>
            <person name="Nguyen L."/>
            <person name="Ongeri F."/>
            <person name="Osuji N."/>
            <person name="Pu L.-L."/>
            <person name="Puazo M."/>
            <person name="Qu C."/>
            <person name="Quiroz J."/>
            <person name="Raj R."/>
            <person name="Weissenberger G."/>
            <person name="Xin Y."/>
            <person name="Zou X."/>
            <person name="Han Y."/>
            <person name="Richards S."/>
            <person name="Worley K."/>
            <person name="Muzny D."/>
            <person name="Gibbs R."/>
        </authorList>
    </citation>
    <scope>NUCLEOTIDE SEQUENCE</scope>
    <source>
        <strain evidence="16">Sampled in the wild</strain>
    </source>
</reference>
<dbReference type="GO" id="GO:0005525">
    <property type="term" value="F:GTP binding"/>
    <property type="evidence" value="ECO:0007669"/>
    <property type="project" value="UniProtKB-KW"/>
</dbReference>
<keyword evidence="11 13" id="KW-0456">Lyase</keyword>
<reference evidence="16" key="2">
    <citation type="submission" date="2017-10" db="EMBL/GenBank/DDBJ databases">
        <title>Ladona fulva Genome sequencing and assembly.</title>
        <authorList>
            <person name="Murali S."/>
            <person name="Richards S."/>
            <person name="Bandaranaike D."/>
            <person name="Bellair M."/>
            <person name="Blankenburg K."/>
            <person name="Chao H."/>
            <person name="Dinh H."/>
            <person name="Doddapaneni H."/>
            <person name="Dugan-Rocha S."/>
            <person name="Elkadiri S."/>
            <person name="Gnanaolivu R."/>
            <person name="Hernandez B."/>
            <person name="Skinner E."/>
            <person name="Javaid M."/>
            <person name="Lee S."/>
            <person name="Li M."/>
            <person name="Ming W."/>
            <person name="Munidasa M."/>
            <person name="Muniz J."/>
            <person name="Nguyen L."/>
            <person name="Hughes D."/>
            <person name="Osuji N."/>
            <person name="Pu L.-L."/>
            <person name="Puazo M."/>
            <person name="Qu C."/>
            <person name="Quiroz J."/>
            <person name="Raj R."/>
            <person name="Weissenberger G."/>
            <person name="Xin Y."/>
            <person name="Zou X."/>
            <person name="Han Y."/>
            <person name="Worley K."/>
            <person name="Muzny D."/>
            <person name="Gibbs R."/>
        </authorList>
    </citation>
    <scope>NUCLEOTIDE SEQUENCE</scope>
    <source>
        <strain evidence="16">Sampled in the wild</strain>
    </source>
</reference>
<keyword evidence="6" id="KW-1133">Transmembrane helix</keyword>
<keyword evidence="9" id="KW-0675">Receptor</keyword>
<comment type="caution">
    <text evidence="16">The sequence shown here is derived from an EMBL/GenBank/DDBJ whole genome shotgun (WGS) entry which is preliminary data.</text>
</comment>
<sequence length="341" mass="38824">MRTKEMDGSVKASVDEEDDDEPKIRLENDLKDGEQEKAEETDVTCEEVLEPFRPDLDILRTIDSRPEYILSCMRDCWAEDPDARPDFRSIRVQLKKMREGMQRNIMDQMMDMMEKYANHLEDLVGQRTKLLFEEKQKTEDLLHRMLPAPVANNLTKGIGVEPESFDSVTIYFSDIVGFTALSAASSPLQVVNFLNDLYTLFDSIIRGYDVYKVETIGDAYMVVSGLPIRNENRHAGEIASMSLDLLHAVGNHCIAHRPNEKLKLRIGIHTGPVVAGVVGLTMPRYCLFGDTVNTASRMESSGEPLRIHISGECKEKKRKYIHKTIKQKKFSFSAKTKKLTF</sequence>
<dbReference type="GO" id="GO:0001653">
    <property type="term" value="F:peptide receptor activity"/>
    <property type="evidence" value="ECO:0007669"/>
    <property type="project" value="TreeGrafter"/>
</dbReference>
<keyword evidence="4" id="KW-0732">Signal</keyword>
<dbReference type="InterPro" id="IPR011009">
    <property type="entry name" value="Kinase-like_dom_sf"/>
</dbReference>
<keyword evidence="3" id="KW-0812">Transmembrane</keyword>
<feature type="non-terminal residue" evidence="16">
    <location>
        <position position="1"/>
    </location>
</feature>
<dbReference type="PROSITE" id="PS50125">
    <property type="entry name" value="GUANYLATE_CYCLASE_2"/>
    <property type="match status" value="1"/>
</dbReference>
<organism evidence="16 17">
    <name type="scientific">Ladona fulva</name>
    <name type="common">Scarce chaser dragonfly</name>
    <name type="synonym">Libellula fulva</name>
    <dbReference type="NCBI Taxonomy" id="123851"/>
    <lineage>
        <taxon>Eukaryota</taxon>
        <taxon>Metazoa</taxon>
        <taxon>Ecdysozoa</taxon>
        <taxon>Arthropoda</taxon>
        <taxon>Hexapoda</taxon>
        <taxon>Insecta</taxon>
        <taxon>Pterygota</taxon>
        <taxon>Palaeoptera</taxon>
        <taxon>Odonata</taxon>
        <taxon>Epiprocta</taxon>
        <taxon>Anisoptera</taxon>
        <taxon>Libelluloidea</taxon>
        <taxon>Libellulidae</taxon>
        <taxon>Ladona</taxon>
    </lineage>
</organism>
<evidence type="ECO:0000256" key="10">
    <source>
        <dbReference type="ARBA" id="ARBA00023180"/>
    </source>
</evidence>
<evidence type="ECO:0000256" key="11">
    <source>
        <dbReference type="ARBA" id="ARBA00023239"/>
    </source>
</evidence>
<evidence type="ECO:0000256" key="9">
    <source>
        <dbReference type="ARBA" id="ARBA00023170"/>
    </source>
</evidence>
<dbReference type="EC" id="4.6.1.2" evidence="2"/>
<keyword evidence="8" id="KW-0472">Membrane</keyword>
<dbReference type="InterPro" id="IPR050401">
    <property type="entry name" value="Cyclic_nucleotide_synthase"/>
</dbReference>
<dbReference type="GO" id="GO:0004016">
    <property type="term" value="F:adenylate cyclase activity"/>
    <property type="evidence" value="ECO:0007669"/>
    <property type="project" value="TreeGrafter"/>
</dbReference>
<evidence type="ECO:0000256" key="6">
    <source>
        <dbReference type="ARBA" id="ARBA00022989"/>
    </source>
</evidence>
<dbReference type="Gene3D" id="3.30.70.1230">
    <property type="entry name" value="Nucleotide cyclase"/>
    <property type="match status" value="1"/>
</dbReference>
<dbReference type="GO" id="GO:0005886">
    <property type="term" value="C:plasma membrane"/>
    <property type="evidence" value="ECO:0007669"/>
    <property type="project" value="TreeGrafter"/>
</dbReference>
<evidence type="ECO:0000256" key="1">
    <source>
        <dbReference type="ARBA" id="ARBA00004479"/>
    </source>
</evidence>
<gene>
    <name evidence="16" type="ORF">J437_LFUL017331</name>
</gene>
<dbReference type="PANTHER" id="PTHR11920">
    <property type="entry name" value="GUANYLYL CYCLASE"/>
    <property type="match status" value="1"/>
</dbReference>
<dbReference type="InterPro" id="IPR001054">
    <property type="entry name" value="A/G_cyclase"/>
</dbReference>
<comment type="similarity">
    <text evidence="13">Belongs to the adenylyl cyclase class-4/guanylyl cyclase family.</text>
</comment>
<dbReference type="OrthoDB" id="1890790at2759"/>
<dbReference type="PROSITE" id="PS00452">
    <property type="entry name" value="GUANYLATE_CYCLASE_1"/>
    <property type="match status" value="1"/>
</dbReference>
<dbReference type="SUPFAM" id="SSF56112">
    <property type="entry name" value="Protein kinase-like (PK-like)"/>
    <property type="match status" value="1"/>
</dbReference>
<name>A0A8K0KQ61_LADFU</name>
<dbReference type="InterPro" id="IPR018297">
    <property type="entry name" value="A/G_cyclase_CS"/>
</dbReference>
<dbReference type="AlphaFoldDB" id="A0A8K0KQ61"/>
<keyword evidence="17" id="KW-1185">Reference proteome</keyword>
<evidence type="ECO:0000256" key="4">
    <source>
        <dbReference type="ARBA" id="ARBA00022729"/>
    </source>
</evidence>
<comment type="subcellular location">
    <subcellularLocation>
        <location evidence="1">Membrane</location>
        <topology evidence="1">Single-pass type I membrane protein</topology>
    </subcellularLocation>
</comment>
<evidence type="ECO:0000256" key="8">
    <source>
        <dbReference type="ARBA" id="ARBA00023136"/>
    </source>
</evidence>
<evidence type="ECO:0000313" key="16">
    <source>
        <dbReference type="EMBL" id="KAG8237780.1"/>
    </source>
</evidence>
<dbReference type="GO" id="GO:0004383">
    <property type="term" value="F:guanylate cyclase activity"/>
    <property type="evidence" value="ECO:0007669"/>
    <property type="project" value="UniProtKB-EC"/>
</dbReference>
<dbReference type="PANTHER" id="PTHR11920:SF474">
    <property type="entry name" value="RECEPTOR-TYPE GUANYLATE CYCLASE GYC76C"/>
    <property type="match status" value="1"/>
</dbReference>
<evidence type="ECO:0000256" key="12">
    <source>
        <dbReference type="ARBA" id="ARBA00023293"/>
    </source>
</evidence>
<dbReference type="SUPFAM" id="SSF55073">
    <property type="entry name" value="Nucleotide cyclase"/>
    <property type="match status" value="1"/>
</dbReference>
<evidence type="ECO:0000256" key="3">
    <source>
        <dbReference type="ARBA" id="ARBA00022692"/>
    </source>
</evidence>
<evidence type="ECO:0000313" key="17">
    <source>
        <dbReference type="Proteomes" id="UP000792457"/>
    </source>
</evidence>
<evidence type="ECO:0000256" key="2">
    <source>
        <dbReference type="ARBA" id="ARBA00012202"/>
    </source>
</evidence>
<keyword evidence="7" id="KW-0342">GTP-binding</keyword>
<dbReference type="InterPro" id="IPR029787">
    <property type="entry name" value="Nucleotide_cyclase"/>
</dbReference>
<dbReference type="CDD" id="cd07302">
    <property type="entry name" value="CHD"/>
    <property type="match status" value="1"/>
</dbReference>
<evidence type="ECO:0000259" key="15">
    <source>
        <dbReference type="PROSITE" id="PS50125"/>
    </source>
</evidence>
<feature type="region of interest" description="Disordered" evidence="14">
    <location>
        <begin position="1"/>
        <end position="42"/>
    </location>
</feature>
<dbReference type="EMBL" id="KZ309225">
    <property type="protein sequence ID" value="KAG8237780.1"/>
    <property type="molecule type" value="Genomic_DNA"/>
</dbReference>
<dbReference type="GO" id="GO:0007168">
    <property type="term" value="P:receptor guanylyl cyclase signaling pathway"/>
    <property type="evidence" value="ECO:0007669"/>
    <property type="project" value="TreeGrafter"/>
</dbReference>
<feature type="domain" description="Guanylate cyclase" evidence="15">
    <location>
        <begin position="169"/>
        <end position="299"/>
    </location>
</feature>
<feature type="compositionally biased region" description="Basic and acidic residues" evidence="14">
    <location>
        <begin position="22"/>
        <end position="40"/>
    </location>
</feature>
<protein>
    <recommendedName>
        <fullName evidence="2">guanylate cyclase</fullName>
        <ecNumber evidence="2">4.6.1.2</ecNumber>
    </recommendedName>
</protein>
<dbReference type="FunFam" id="3.30.70.1230:FF:000004">
    <property type="entry name" value="Guanylate cyclase"/>
    <property type="match status" value="1"/>
</dbReference>
<dbReference type="Pfam" id="PF00211">
    <property type="entry name" value="Guanylate_cyc"/>
    <property type="match status" value="1"/>
</dbReference>
<evidence type="ECO:0000256" key="13">
    <source>
        <dbReference type="RuleBase" id="RU000405"/>
    </source>
</evidence>
<accession>A0A8K0KQ61</accession>
<dbReference type="GO" id="GO:0035556">
    <property type="term" value="P:intracellular signal transduction"/>
    <property type="evidence" value="ECO:0007669"/>
    <property type="project" value="InterPro"/>
</dbReference>
<evidence type="ECO:0000256" key="5">
    <source>
        <dbReference type="ARBA" id="ARBA00022741"/>
    </source>
</evidence>